<accession>A0A238K9U1</accession>
<dbReference type="AlphaFoldDB" id="A0A238K9U1"/>
<name>A0A238K9U1_9RHOB</name>
<proteinExistence type="predicted"/>
<protein>
    <submittedName>
        <fullName evidence="2">Uncharacterized protein</fullName>
    </submittedName>
</protein>
<keyword evidence="3" id="KW-1185">Reference proteome</keyword>
<evidence type="ECO:0000313" key="3">
    <source>
        <dbReference type="Proteomes" id="UP000207598"/>
    </source>
</evidence>
<feature type="region of interest" description="Disordered" evidence="1">
    <location>
        <begin position="34"/>
        <end position="54"/>
    </location>
</feature>
<gene>
    <name evidence="2" type="ORF">MAA8898_01907</name>
</gene>
<dbReference type="Proteomes" id="UP000207598">
    <property type="component" value="Unassembled WGS sequence"/>
</dbReference>
<organism evidence="2 3">
    <name type="scientific">Maliponia aquimaris</name>
    <dbReference type="NCBI Taxonomy" id="1673631"/>
    <lineage>
        <taxon>Bacteria</taxon>
        <taxon>Pseudomonadati</taxon>
        <taxon>Pseudomonadota</taxon>
        <taxon>Alphaproteobacteria</taxon>
        <taxon>Rhodobacterales</taxon>
        <taxon>Paracoccaceae</taxon>
        <taxon>Maliponia</taxon>
    </lineage>
</organism>
<evidence type="ECO:0000313" key="2">
    <source>
        <dbReference type="EMBL" id="SMX39154.1"/>
    </source>
</evidence>
<dbReference type="EMBL" id="FXYF01000004">
    <property type="protein sequence ID" value="SMX39154.1"/>
    <property type="molecule type" value="Genomic_DNA"/>
</dbReference>
<sequence length="54" mass="5986">MKHPRRFIVSIVTTARTGAPRLPFERGAPRAAMIARRQAAQDDKPVSARRSKSA</sequence>
<dbReference type="RefSeq" id="WP_176445113.1">
    <property type="nucleotide sequence ID" value="NZ_FXYF01000004.1"/>
</dbReference>
<evidence type="ECO:0000256" key="1">
    <source>
        <dbReference type="SAM" id="MobiDB-lite"/>
    </source>
</evidence>
<reference evidence="2 3" key="1">
    <citation type="submission" date="2017-05" db="EMBL/GenBank/DDBJ databases">
        <authorList>
            <person name="Song R."/>
            <person name="Chenine A.L."/>
            <person name="Ruprecht R.M."/>
        </authorList>
    </citation>
    <scope>NUCLEOTIDE SEQUENCE [LARGE SCALE GENOMIC DNA]</scope>
    <source>
        <strain evidence="2 3">CECT 8898</strain>
    </source>
</reference>